<dbReference type="Gene3D" id="3.90.930.50">
    <property type="match status" value="1"/>
</dbReference>
<evidence type="ECO:0000259" key="1">
    <source>
        <dbReference type="Pfam" id="PF09836"/>
    </source>
</evidence>
<dbReference type="Gene3D" id="1.10.150.690">
    <property type="entry name" value="DUF2063"/>
    <property type="match status" value="1"/>
</dbReference>
<evidence type="ECO:0000313" key="4">
    <source>
        <dbReference type="EMBL" id="MBV6547112.1"/>
    </source>
</evidence>
<comment type="caution">
    <text evidence="4">The sequence shown here is derived from an EMBL/GenBank/DDBJ whole genome shotgun (WGS) entry which is preliminary data.</text>
</comment>
<evidence type="ECO:0000313" key="6">
    <source>
        <dbReference type="Proteomes" id="UP001196379"/>
    </source>
</evidence>
<dbReference type="InterPro" id="IPR044922">
    <property type="entry name" value="DUF2063_N_sf"/>
</dbReference>
<dbReference type="Proteomes" id="UP000732858">
    <property type="component" value="Unassembled WGS sequence"/>
</dbReference>
<gene>
    <name evidence="3" type="ORF">HT657_05895</name>
    <name evidence="4" type="ORF">HT672_07450</name>
</gene>
<feature type="domain" description="NGO1945-like C-terminal" evidence="2">
    <location>
        <begin position="146"/>
        <end position="232"/>
    </location>
</feature>
<dbReference type="Pfam" id="PF09836">
    <property type="entry name" value="DUF2063"/>
    <property type="match status" value="1"/>
</dbReference>
<dbReference type="Pfam" id="PF22106">
    <property type="entry name" value="NGO1945_C"/>
    <property type="match status" value="1"/>
</dbReference>
<dbReference type="EMBL" id="JABUMC010000015">
    <property type="protein sequence ID" value="MBV6547112.1"/>
    <property type="molecule type" value="Genomic_DNA"/>
</dbReference>
<evidence type="ECO:0000313" key="5">
    <source>
        <dbReference type="Proteomes" id="UP000732858"/>
    </source>
</evidence>
<dbReference type="RefSeq" id="WP_157402387.1">
    <property type="nucleotide sequence ID" value="NZ_JABULY010000002.1"/>
</dbReference>
<dbReference type="InterPro" id="IPR054098">
    <property type="entry name" value="NGO1945-like_C"/>
</dbReference>
<feature type="domain" description="Putative DNA-binding" evidence="1">
    <location>
        <begin position="15"/>
        <end position="99"/>
    </location>
</feature>
<dbReference type="EMBL" id="JABULY010000002">
    <property type="protein sequence ID" value="MBV6531668.1"/>
    <property type="molecule type" value="Genomic_DNA"/>
</dbReference>
<keyword evidence="6" id="KW-1185">Reference proteome</keyword>
<reference evidence="4 6" key="1">
    <citation type="journal article" date="2021" name="Mol. Ecol.">
        <title>Polar bear-adapted Ursidibacter maritimus are remarkably conserved after generations in captivity.</title>
        <authorList>
            <person name="Espinosa-Gongora C."/>
            <person name="Hansen M.J."/>
            <person name="Bertelsen M.F."/>
            <person name="Bojesen A.M."/>
        </authorList>
    </citation>
    <scope>NUCLEOTIDE SEQUENCE</scope>
    <source>
        <strain evidence="4">Pb43105x</strain>
        <strain evidence="3 6">Pb43106</strain>
    </source>
</reference>
<dbReference type="GeneID" id="65548180"/>
<organism evidence="4 5">
    <name type="scientific">Ursidibacter maritimus</name>
    <dbReference type="NCBI Taxonomy" id="1331689"/>
    <lineage>
        <taxon>Bacteria</taxon>
        <taxon>Pseudomonadati</taxon>
        <taxon>Pseudomonadota</taxon>
        <taxon>Gammaproteobacteria</taxon>
        <taxon>Pasteurellales</taxon>
        <taxon>Pasteurellaceae</taxon>
        <taxon>Ursidibacter</taxon>
    </lineage>
</organism>
<evidence type="ECO:0000313" key="3">
    <source>
        <dbReference type="EMBL" id="MBV6531668.1"/>
    </source>
</evidence>
<dbReference type="AlphaFoldDB" id="A0A949T7I4"/>
<dbReference type="Proteomes" id="UP001196379">
    <property type="component" value="Unassembled WGS sequence"/>
</dbReference>
<proteinExistence type="predicted"/>
<evidence type="ECO:0000259" key="2">
    <source>
        <dbReference type="Pfam" id="PF22106"/>
    </source>
</evidence>
<protein>
    <submittedName>
        <fullName evidence="4">DUF2063 domain-containing protein</fullName>
    </submittedName>
</protein>
<accession>A0A949T7I4</accession>
<sequence>MTTKNITNSHNQLVETQQALANAIRQGISAEHSYDPTRLAVYARLVRNNTLGFIDRCYVEVPKHLESSQWVESKEIFIREGKAHSPYFQDIAGEFLTFCQQRELFTPAILELMDFEYTQLLAEVSQENVPSSFEWDEQTEMKLSGCAFLRSYESDFISSQFVELASQTTQLIVWRDSEFGVYFQTLNQLDFWLLTYLSEQSASLAAILQELETLTTNSAELKPLLQQTWMTWIAREAVIPSN</sequence>
<name>A0A949T7I4_9PAST</name>
<dbReference type="OrthoDB" id="4146344at2"/>
<dbReference type="InterPro" id="IPR018640">
    <property type="entry name" value="DUF2063"/>
</dbReference>